<organism evidence="2 3">
    <name type="scientific">Peribacillus deserti</name>
    <dbReference type="NCBI Taxonomy" id="673318"/>
    <lineage>
        <taxon>Bacteria</taxon>
        <taxon>Bacillati</taxon>
        <taxon>Bacillota</taxon>
        <taxon>Bacilli</taxon>
        <taxon>Bacillales</taxon>
        <taxon>Bacillaceae</taxon>
        <taxon>Peribacillus</taxon>
    </lineage>
</organism>
<evidence type="ECO:0000313" key="2">
    <source>
        <dbReference type="EMBL" id="MBM7693075.1"/>
    </source>
</evidence>
<keyword evidence="3" id="KW-1185">Reference proteome</keyword>
<dbReference type="InterPro" id="IPR021637">
    <property type="entry name" value="DUF3243"/>
</dbReference>
<evidence type="ECO:0000256" key="1">
    <source>
        <dbReference type="SAM" id="MobiDB-lite"/>
    </source>
</evidence>
<name>A0ABS2QJA3_9BACI</name>
<feature type="region of interest" description="Disordered" evidence="1">
    <location>
        <begin position="1"/>
        <end position="26"/>
    </location>
</feature>
<reference evidence="2 3" key="1">
    <citation type="submission" date="2021-01" db="EMBL/GenBank/DDBJ databases">
        <title>Genomic Encyclopedia of Type Strains, Phase IV (KMG-IV): sequencing the most valuable type-strain genomes for metagenomic binning, comparative biology and taxonomic classification.</title>
        <authorList>
            <person name="Goeker M."/>
        </authorList>
    </citation>
    <scope>NUCLEOTIDE SEQUENCE [LARGE SCALE GENOMIC DNA]</scope>
    <source>
        <strain evidence="2 3">DSM 105482</strain>
    </source>
</reference>
<proteinExistence type="predicted"/>
<dbReference type="Gene3D" id="1.10.760.20">
    <property type="entry name" value="Protein of unknown function DUF3243"/>
    <property type="match status" value="1"/>
</dbReference>
<evidence type="ECO:0000313" key="3">
    <source>
        <dbReference type="Proteomes" id="UP000823486"/>
    </source>
</evidence>
<protein>
    <submittedName>
        <fullName evidence="2">Ribonucleotide monophosphatase NagD (HAD superfamily)</fullName>
    </submittedName>
</protein>
<dbReference type="InterPro" id="IPR038292">
    <property type="entry name" value="YmfJ/YflH_sf"/>
</dbReference>
<dbReference type="EMBL" id="JAFBFI010000010">
    <property type="protein sequence ID" value="MBM7693075.1"/>
    <property type="molecule type" value="Genomic_DNA"/>
</dbReference>
<accession>A0ABS2QJA3</accession>
<dbReference type="RefSeq" id="WP_204543624.1">
    <property type="nucleotide sequence ID" value="NZ_JAFBFI010000010.1"/>
</dbReference>
<feature type="compositionally biased region" description="Polar residues" evidence="1">
    <location>
        <begin position="1"/>
        <end position="11"/>
    </location>
</feature>
<sequence length="108" mass="12410">MSQLNGNSNTETEGRVEQKLNNMSEETKEDILSNFDSFKSYLSEKVSKGESLGLGEEQLAKLAQKVAGYLAEHEEPRNREEYLLQQLWKAGNEEERHKLSHMLIKLVQ</sequence>
<dbReference type="Pfam" id="PF11588">
    <property type="entry name" value="DUF3243"/>
    <property type="match status" value="1"/>
</dbReference>
<gene>
    <name evidence="2" type="ORF">JOC77_002514</name>
</gene>
<dbReference type="Proteomes" id="UP000823486">
    <property type="component" value="Unassembled WGS sequence"/>
</dbReference>
<comment type="caution">
    <text evidence="2">The sequence shown here is derived from an EMBL/GenBank/DDBJ whole genome shotgun (WGS) entry which is preliminary data.</text>
</comment>